<dbReference type="EMBL" id="CAEZYQ010000013">
    <property type="protein sequence ID" value="CAB4747785.1"/>
    <property type="molecule type" value="Genomic_DNA"/>
</dbReference>
<evidence type="ECO:0000313" key="3">
    <source>
        <dbReference type="EMBL" id="CAB4747785.1"/>
    </source>
</evidence>
<proteinExistence type="predicted"/>
<organism evidence="3">
    <name type="scientific">freshwater metagenome</name>
    <dbReference type="NCBI Taxonomy" id="449393"/>
    <lineage>
        <taxon>unclassified sequences</taxon>
        <taxon>metagenomes</taxon>
        <taxon>ecological metagenomes</taxon>
    </lineage>
</organism>
<reference evidence="3" key="1">
    <citation type="submission" date="2020-05" db="EMBL/GenBank/DDBJ databases">
        <authorList>
            <person name="Chiriac C."/>
            <person name="Salcher M."/>
            <person name="Ghai R."/>
            <person name="Kavagutti S V."/>
        </authorList>
    </citation>
    <scope>NUCLEOTIDE SEQUENCE</scope>
</reference>
<gene>
    <name evidence="3" type="ORF">UFOPK2761_01768</name>
</gene>
<sequence length="82" mass="8593">MMSFWVVPASWAATSSGDSSGFCSSAATWYIASIHMATALIVMEVFISVSGMPSKSLRISPRCMTGTPTLPTSPRAITESGS</sequence>
<accession>A0A6J6TM08</accession>
<feature type="transmembrane region" description="Helical" evidence="2">
    <location>
        <begin position="29"/>
        <end position="49"/>
    </location>
</feature>
<keyword evidence="2" id="KW-1133">Transmembrane helix</keyword>
<dbReference type="AlphaFoldDB" id="A0A6J6TM08"/>
<protein>
    <submittedName>
        <fullName evidence="3">Unannotated protein</fullName>
    </submittedName>
</protein>
<feature type="region of interest" description="Disordered" evidence="1">
    <location>
        <begin position="63"/>
        <end position="82"/>
    </location>
</feature>
<keyword evidence="2" id="KW-0472">Membrane</keyword>
<evidence type="ECO:0000256" key="1">
    <source>
        <dbReference type="SAM" id="MobiDB-lite"/>
    </source>
</evidence>
<evidence type="ECO:0000256" key="2">
    <source>
        <dbReference type="SAM" id="Phobius"/>
    </source>
</evidence>
<name>A0A6J6TM08_9ZZZZ</name>
<keyword evidence="2" id="KW-0812">Transmembrane</keyword>